<protein>
    <submittedName>
        <fullName evidence="4">Glycosyltransferase</fullName>
    </submittedName>
</protein>
<name>A0A7C3SM98_9BACT</name>
<evidence type="ECO:0000259" key="3">
    <source>
        <dbReference type="Pfam" id="PF13439"/>
    </source>
</evidence>
<sequence>MKVSFIVLRGMPFGGGIEKYTEEVGSRLVKKGHSVNVYVMKQYCSYKDFFKGMRIIKVPVVRTKSLEKLSATCIATILSSFKDNSDIMHFHAFGPGMFCAIPKLLGKKVIVQGHGLEWKRSRWNNFGRWFLRLSEWPSVKFPHGVTVVSIEQQRYLKEKYGIESVYIPTGVNPSDYEKPDLIRKLFGLIGNDYILFAARLVKEKGAHYLIEAYNRLRPPLKLVIAGDSYHERDYKTYLNQLKGKNKNIIFTGYVTGKILRELFSNCYIFVLPSEIEGLPTALLEAMSYGICCLVSDIPENLEALNGFGFYFKNGDAESLAERIDYLIKHPELIEKVREKAKNYVISNYNWDNISDRIEEFYLKILNGGS</sequence>
<dbReference type="InterPro" id="IPR028098">
    <property type="entry name" value="Glyco_trans_4-like_N"/>
</dbReference>
<dbReference type="PANTHER" id="PTHR46401">
    <property type="entry name" value="GLYCOSYLTRANSFERASE WBBK-RELATED"/>
    <property type="match status" value="1"/>
</dbReference>
<evidence type="ECO:0000313" key="4">
    <source>
        <dbReference type="EMBL" id="HGB30298.1"/>
    </source>
</evidence>
<proteinExistence type="predicted"/>
<dbReference type="Pfam" id="PF13439">
    <property type="entry name" value="Glyco_transf_4"/>
    <property type="match status" value="1"/>
</dbReference>
<comment type="caution">
    <text evidence="4">The sequence shown here is derived from an EMBL/GenBank/DDBJ whole genome shotgun (WGS) entry which is preliminary data.</text>
</comment>
<dbReference type="EMBL" id="DTGA01000007">
    <property type="protein sequence ID" value="HGB30298.1"/>
    <property type="molecule type" value="Genomic_DNA"/>
</dbReference>
<accession>A0A7C3SM98</accession>
<dbReference type="Pfam" id="PF00534">
    <property type="entry name" value="Glycos_transf_1"/>
    <property type="match status" value="1"/>
</dbReference>
<dbReference type="InterPro" id="IPR001296">
    <property type="entry name" value="Glyco_trans_1"/>
</dbReference>
<dbReference type="GO" id="GO:0016757">
    <property type="term" value="F:glycosyltransferase activity"/>
    <property type="evidence" value="ECO:0007669"/>
    <property type="project" value="InterPro"/>
</dbReference>
<gene>
    <name evidence="4" type="ORF">ENV35_00300</name>
</gene>
<dbReference type="PANTHER" id="PTHR46401:SF2">
    <property type="entry name" value="GLYCOSYLTRANSFERASE WBBK-RELATED"/>
    <property type="match status" value="1"/>
</dbReference>
<organism evidence="4">
    <name type="scientific">Dictyoglomus turgidum</name>
    <dbReference type="NCBI Taxonomy" id="513050"/>
    <lineage>
        <taxon>Bacteria</taxon>
        <taxon>Pseudomonadati</taxon>
        <taxon>Dictyoglomota</taxon>
        <taxon>Dictyoglomia</taxon>
        <taxon>Dictyoglomales</taxon>
        <taxon>Dictyoglomaceae</taxon>
        <taxon>Dictyoglomus</taxon>
    </lineage>
</organism>
<dbReference type="AlphaFoldDB" id="A0A7C3SM98"/>
<evidence type="ECO:0000256" key="1">
    <source>
        <dbReference type="ARBA" id="ARBA00022679"/>
    </source>
</evidence>
<reference evidence="4" key="1">
    <citation type="journal article" date="2020" name="mSystems">
        <title>Genome- and Community-Level Interaction Insights into Carbon Utilization and Element Cycling Functions of Hydrothermarchaeota in Hydrothermal Sediment.</title>
        <authorList>
            <person name="Zhou Z."/>
            <person name="Liu Y."/>
            <person name="Xu W."/>
            <person name="Pan J."/>
            <person name="Luo Z.H."/>
            <person name="Li M."/>
        </authorList>
    </citation>
    <scope>NUCLEOTIDE SEQUENCE [LARGE SCALE GENOMIC DNA]</scope>
    <source>
        <strain evidence="4">SpSt-751</strain>
    </source>
</reference>
<dbReference type="SUPFAM" id="SSF53756">
    <property type="entry name" value="UDP-Glycosyltransferase/glycogen phosphorylase"/>
    <property type="match status" value="1"/>
</dbReference>
<keyword evidence="1 4" id="KW-0808">Transferase</keyword>
<dbReference type="CDD" id="cd03801">
    <property type="entry name" value="GT4_PimA-like"/>
    <property type="match status" value="1"/>
</dbReference>
<feature type="domain" description="Glycosyl transferase family 1" evidence="2">
    <location>
        <begin position="192"/>
        <end position="342"/>
    </location>
</feature>
<feature type="domain" description="Glycosyltransferase subfamily 4-like N-terminal" evidence="3">
    <location>
        <begin position="15"/>
        <end position="174"/>
    </location>
</feature>
<evidence type="ECO:0000259" key="2">
    <source>
        <dbReference type="Pfam" id="PF00534"/>
    </source>
</evidence>
<dbReference type="Gene3D" id="3.40.50.2000">
    <property type="entry name" value="Glycogen Phosphorylase B"/>
    <property type="match status" value="2"/>
</dbReference>